<proteinExistence type="predicted"/>
<keyword evidence="3" id="KW-0378">Hydrolase</keyword>
<evidence type="ECO:0000313" key="7">
    <source>
        <dbReference type="EMBL" id="MBL0741174.1"/>
    </source>
</evidence>
<evidence type="ECO:0000313" key="8">
    <source>
        <dbReference type="Proteomes" id="UP000613030"/>
    </source>
</evidence>
<comment type="caution">
    <text evidence="7">The sequence shown here is derived from an EMBL/GenBank/DDBJ whole genome shotgun (WGS) entry which is preliminary data.</text>
</comment>
<dbReference type="InterPro" id="IPR001405">
    <property type="entry name" value="UPF0758"/>
</dbReference>
<keyword evidence="2" id="KW-0479">Metal-binding</keyword>
<dbReference type="PROSITE" id="PS50249">
    <property type="entry name" value="MPN"/>
    <property type="match status" value="1"/>
</dbReference>
<dbReference type="Proteomes" id="UP000613030">
    <property type="component" value="Unassembled WGS sequence"/>
</dbReference>
<dbReference type="InterPro" id="IPR025657">
    <property type="entry name" value="RadC_JAB"/>
</dbReference>
<dbReference type="EMBL" id="JAERRB010000002">
    <property type="protein sequence ID" value="MBL0741174.1"/>
    <property type="molecule type" value="Genomic_DNA"/>
</dbReference>
<feature type="domain" description="MPN" evidence="6">
    <location>
        <begin position="12"/>
        <end position="139"/>
    </location>
</feature>
<dbReference type="Pfam" id="PF04002">
    <property type="entry name" value="RadC"/>
    <property type="match status" value="1"/>
</dbReference>
<evidence type="ECO:0000259" key="6">
    <source>
        <dbReference type="PROSITE" id="PS50249"/>
    </source>
</evidence>
<keyword evidence="4" id="KW-0862">Zinc</keyword>
<keyword evidence="5" id="KW-0482">Metalloprotease</keyword>
<accession>A0ABS1KP00</accession>
<organism evidence="7 8">
    <name type="scientific">Chryseolinea lacunae</name>
    <dbReference type="NCBI Taxonomy" id="2801331"/>
    <lineage>
        <taxon>Bacteria</taxon>
        <taxon>Pseudomonadati</taxon>
        <taxon>Bacteroidota</taxon>
        <taxon>Cytophagia</taxon>
        <taxon>Cytophagales</taxon>
        <taxon>Fulvivirgaceae</taxon>
        <taxon>Chryseolinea</taxon>
    </lineage>
</organism>
<dbReference type="RefSeq" id="WP_202008532.1">
    <property type="nucleotide sequence ID" value="NZ_JAERRB010000002.1"/>
</dbReference>
<reference evidence="7 8" key="1">
    <citation type="submission" date="2021-01" db="EMBL/GenBank/DDBJ databases">
        <title>Chryseolinea sp. Jin1 Genome sequencing and assembly.</title>
        <authorList>
            <person name="Kim I."/>
        </authorList>
    </citation>
    <scope>NUCLEOTIDE SEQUENCE [LARGE SCALE GENOMIC DNA]</scope>
    <source>
        <strain evidence="7 8">Jin1</strain>
    </source>
</reference>
<gene>
    <name evidence="7" type="ORF">JI741_08080</name>
</gene>
<keyword evidence="8" id="KW-1185">Reference proteome</keyword>
<dbReference type="InterPro" id="IPR037518">
    <property type="entry name" value="MPN"/>
</dbReference>
<evidence type="ECO:0000256" key="4">
    <source>
        <dbReference type="ARBA" id="ARBA00022833"/>
    </source>
</evidence>
<evidence type="ECO:0000256" key="3">
    <source>
        <dbReference type="ARBA" id="ARBA00022801"/>
    </source>
</evidence>
<keyword evidence="1" id="KW-0645">Protease</keyword>
<evidence type="ECO:0000256" key="2">
    <source>
        <dbReference type="ARBA" id="ARBA00022723"/>
    </source>
</evidence>
<dbReference type="PANTHER" id="PTHR30471">
    <property type="entry name" value="DNA REPAIR PROTEIN RADC"/>
    <property type="match status" value="1"/>
</dbReference>
<sequence length="199" mass="22457">METSLTEAQKQKLINSRDVFAVMQPLLLRENAIRKSKGHFWVIGLNSVHHVLYIELVGMGSAVRLNIAPREVFRMALYKMAAKIIVVSSRNEGPLVISQEDKDVTTLLVKAGEVVNVEVADHLLITESEWLSLAAKNAISQAKRNTKYVLPDEHRSQLLDIQSGTETMLTLARKMKLRGYDVDHIKEMTGLRKIDINKL</sequence>
<dbReference type="Gene3D" id="3.40.140.10">
    <property type="entry name" value="Cytidine Deaminase, domain 2"/>
    <property type="match status" value="1"/>
</dbReference>
<protein>
    <submittedName>
        <fullName evidence="7">JAB domain-containing protein</fullName>
    </submittedName>
</protein>
<evidence type="ECO:0000256" key="5">
    <source>
        <dbReference type="ARBA" id="ARBA00023049"/>
    </source>
</evidence>
<evidence type="ECO:0000256" key="1">
    <source>
        <dbReference type="ARBA" id="ARBA00022670"/>
    </source>
</evidence>
<name>A0ABS1KP00_9BACT</name>
<dbReference type="PANTHER" id="PTHR30471:SF3">
    <property type="entry name" value="UPF0758 PROTEIN YEES-RELATED"/>
    <property type="match status" value="1"/>
</dbReference>